<evidence type="ECO:0000313" key="3">
    <source>
        <dbReference type="Proteomes" id="UP000010472"/>
    </source>
</evidence>
<dbReference type="GO" id="GO:0005829">
    <property type="term" value="C:cytosol"/>
    <property type="evidence" value="ECO:0007669"/>
    <property type="project" value="TreeGrafter"/>
</dbReference>
<dbReference type="Pfam" id="PF01584">
    <property type="entry name" value="CheW"/>
    <property type="match status" value="1"/>
</dbReference>
<dbReference type="STRING" id="1173022.Cri9333_3523"/>
<reference evidence="2 3" key="1">
    <citation type="submission" date="2012-06" db="EMBL/GenBank/DDBJ databases">
        <title>Finished chromosome of genome of Crinalium epipsammum PCC 9333.</title>
        <authorList>
            <consortium name="US DOE Joint Genome Institute"/>
            <person name="Gugger M."/>
            <person name="Coursin T."/>
            <person name="Rippka R."/>
            <person name="Tandeau De Marsac N."/>
            <person name="Huntemann M."/>
            <person name="Wei C.-L."/>
            <person name="Han J."/>
            <person name="Detter J.C."/>
            <person name="Han C."/>
            <person name="Tapia R."/>
            <person name="Davenport K."/>
            <person name="Daligault H."/>
            <person name="Erkkila T."/>
            <person name="Gu W."/>
            <person name="Munk A.C.C."/>
            <person name="Teshima H."/>
            <person name="Xu Y."/>
            <person name="Chain P."/>
            <person name="Chen A."/>
            <person name="Krypides N."/>
            <person name="Mavromatis K."/>
            <person name="Markowitz V."/>
            <person name="Szeto E."/>
            <person name="Ivanova N."/>
            <person name="Mikhailova N."/>
            <person name="Ovchinnikova G."/>
            <person name="Pagani I."/>
            <person name="Pati A."/>
            <person name="Goodwin L."/>
            <person name="Peters L."/>
            <person name="Pitluck S."/>
            <person name="Woyke T."/>
            <person name="Kerfeld C."/>
        </authorList>
    </citation>
    <scope>NUCLEOTIDE SEQUENCE [LARGE SCALE GENOMIC DNA]</scope>
    <source>
        <strain evidence="2 3">PCC 9333</strain>
    </source>
</reference>
<dbReference type="InterPro" id="IPR036061">
    <property type="entry name" value="CheW-like_dom_sf"/>
</dbReference>
<dbReference type="SMART" id="SM00260">
    <property type="entry name" value="CheW"/>
    <property type="match status" value="1"/>
</dbReference>
<evidence type="ECO:0000259" key="1">
    <source>
        <dbReference type="PROSITE" id="PS50851"/>
    </source>
</evidence>
<dbReference type="Gene3D" id="2.30.30.40">
    <property type="entry name" value="SH3 Domains"/>
    <property type="match status" value="1"/>
</dbReference>
<dbReference type="Gene3D" id="2.40.50.180">
    <property type="entry name" value="CheA-289, Domain 4"/>
    <property type="match status" value="1"/>
</dbReference>
<dbReference type="InterPro" id="IPR002545">
    <property type="entry name" value="CheW-lke_dom"/>
</dbReference>
<dbReference type="eggNOG" id="COG0835">
    <property type="taxonomic scope" value="Bacteria"/>
</dbReference>
<dbReference type="GO" id="GO:0006935">
    <property type="term" value="P:chemotaxis"/>
    <property type="evidence" value="ECO:0007669"/>
    <property type="project" value="InterPro"/>
</dbReference>
<dbReference type="PANTHER" id="PTHR22617">
    <property type="entry name" value="CHEMOTAXIS SENSOR HISTIDINE KINASE-RELATED"/>
    <property type="match status" value="1"/>
</dbReference>
<gene>
    <name evidence="2" type="ORF">Cri9333_3523</name>
</gene>
<protein>
    <submittedName>
        <fullName evidence="2">CheW protein</fullName>
    </submittedName>
</protein>
<sequence length="150" mass="16540">MLDNLNDSEPFILFELAGTTYALRSYFVQQMEMIEQITPVPNAAPFVEGVVFSRGQVIPAVNLRVRFGLEKIPYNPRTRLIVIHAGSRTVGVIADTAREFISVPVSTIQPPPEAISGLSSKYLEGIVTLGERLVLILNAEELLNSAEIEE</sequence>
<dbReference type="RefSeq" id="WP_015204453.1">
    <property type="nucleotide sequence ID" value="NC_019753.1"/>
</dbReference>
<name>K9W1V5_9CYAN</name>
<dbReference type="PATRIC" id="fig|1173022.3.peg.3797"/>
<dbReference type="InterPro" id="IPR039315">
    <property type="entry name" value="CheW"/>
</dbReference>
<dbReference type="GO" id="GO:0007165">
    <property type="term" value="P:signal transduction"/>
    <property type="evidence" value="ECO:0007669"/>
    <property type="project" value="InterPro"/>
</dbReference>
<dbReference type="AlphaFoldDB" id="K9W1V5"/>
<dbReference type="KEGG" id="cep:Cri9333_3523"/>
<dbReference type="EMBL" id="CP003620">
    <property type="protein sequence ID" value="AFZ14348.1"/>
    <property type="molecule type" value="Genomic_DNA"/>
</dbReference>
<organism evidence="2 3">
    <name type="scientific">Crinalium epipsammum PCC 9333</name>
    <dbReference type="NCBI Taxonomy" id="1173022"/>
    <lineage>
        <taxon>Bacteria</taxon>
        <taxon>Bacillati</taxon>
        <taxon>Cyanobacteriota</taxon>
        <taxon>Cyanophyceae</taxon>
        <taxon>Gomontiellales</taxon>
        <taxon>Gomontiellaceae</taxon>
        <taxon>Crinalium</taxon>
    </lineage>
</organism>
<dbReference type="Proteomes" id="UP000010472">
    <property type="component" value="Chromosome"/>
</dbReference>
<dbReference type="OrthoDB" id="9794382at2"/>
<proteinExistence type="predicted"/>
<dbReference type="PANTHER" id="PTHR22617:SF23">
    <property type="entry name" value="CHEMOTAXIS PROTEIN CHEW"/>
    <property type="match status" value="1"/>
</dbReference>
<evidence type="ECO:0000313" key="2">
    <source>
        <dbReference type="EMBL" id="AFZ14348.1"/>
    </source>
</evidence>
<dbReference type="PROSITE" id="PS50851">
    <property type="entry name" value="CHEW"/>
    <property type="match status" value="1"/>
</dbReference>
<keyword evidence="3" id="KW-1185">Reference proteome</keyword>
<dbReference type="SUPFAM" id="SSF50341">
    <property type="entry name" value="CheW-like"/>
    <property type="match status" value="1"/>
</dbReference>
<dbReference type="HOGENOM" id="CLU_048995_3_4_3"/>
<feature type="domain" description="CheW-like" evidence="1">
    <location>
        <begin position="8"/>
        <end position="148"/>
    </location>
</feature>
<accession>K9W1V5</accession>